<proteinExistence type="predicted"/>
<dbReference type="RefSeq" id="WP_166861488.1">
    <property type="nucleotide sequence ID" value="NZ_JAAQOM010000012.1"/>
</dbReference>
<dbReference type="PANTHER" id="PTHR34597">
    <property type="entry name" value="SLR1661 PROTEIN"/>
    <property type="match status" value="1"/>
</dbReference>
<dbReference type="InterPro" id="IPR005565">
    <property type="entry name" value="Hemolysn_activator_HlyB_C"/>
</dbReference>
<dbReference type="Gene3D" id="3.10.20.310">
    <property type="entry name" value="membrane protein fhac"/>
    <property type="match status" value="1"/>
</dbReference>
<organism evidence="7 8">
    <name type="scientific">Telluria antibiotica</name>
    <dbReference type="NCBI Taxonomy" id="2717319"/>
    <lineage>
        <taxon>Bacteria</taxon>
        <taxon>Pseudomonadati</taxon>
        <taxon>Pseudomonadota</taxon>
        <taxon>Betaproteobacteria</taxon>
        <taxon>Burkholderiales</taxon>
        <taxon>Oxalobacteraceae</taxon>
        <taxon>Telluria group</taxon>
        <taxon>Telluria</taxon>
    </lineage>
</organism>
<dbReference type="InterPro" id="IPR013686">
    <property type="entry name" value="Polypept-transport_assoc_ShlB"/>
</dbReference>
<evidence type="ECO:0000256" key="2">
    <source>
        <dbReference type="ARBA" id="ARBA00022692"/>
    </source>
</evidence>
<dbReference type="Pfam" id="PF08479">
    <property type="entry name" value="POTRA_2"/>
    <property type="match status" value="1"/>
</dbReference>
<evidence type="ECO:0000313" key="8">
    <source>
        <dbReference type="Proteomes" id="UP000716322"/>
    </source>
</evidence>
<dbReference type="Pfam" id="PF03865">
    <property type="entry name" value="ShlB"/>
    <property type="match status" value="1"/>
</dbReference>
<name>A0ABX0PFJ1_9BURK</name>
<keyword evidence="2" id="KW-0812">Transmembrane</keyword>
<feature type="domain" description="Polypeptide-transport-associated ShlB-type" evidence="6">
    <location>
        <begin position="38"/>
        <end position="112"/>
    </location>
</feature>
<keyword evidence="1" id="KW-0472">Membrane</keyword>
<comment type="caution">
    <text evidence="7">The sequence shown here is derived from an EMBL/GenBank/DDBJ whole genome shotgun (WGS) entry which is preliminary data.</text>
</comment>
<evidence type="ECO:0000259" key="6">
    <source>
        <dbReference type="Pfam" id="PF08479"/>
    </source>
</evidence>
<feature type="signal peptide" evidence="4">
    <location>
        <begin position="1"/>
        <end position="32"/>
    </location>
</feature>
<protein>
    <submittedName>
        <fullName evidence="7">ShlB/FhaC/HecB family hemolysin secretion/activation protein</fullName>
    </submittedName>
</protein>
<accession>A0ABX0PFJ1</accession>
<dbReference type="InterPro" id="IPR051544">
    <property type="entry name" value="TPS_OM_transporter"/>
</dbReference>
<feature type="domain" description="Haemolysin activator HlyB C-terminal" evidence="5">
    <location>
        <begin position="183"/>
        <end position="496"/>
    </location>
</feature>
<evidence type="ECO:0000256" key="1">
    <source>
        <dbReference type="ARBA" id="ARBA00022452"/>
    </source>
</evidence>
<keyword evidence="8" id="KW-1185">Reference proteome</keyword>
<dbReference type="PANTHER" id="PTHR34597:SF6">
    <property type="entry name" value="BLR6126 PROTEIN"/>
    <property type="match status" value="1"/>
</dbReference>
<reference evidence="7 8" key="1">
    <citation type="submission" date="2020-03" db="EMBL/GenBank/DDBJ databases">
        <title>Genome sequence of strain Massilia sp. TW-1.</title>
        <authorList>
            <person name="Chaudhary D.K."/>
        </authorList>
    </citation>
    <scope>NUCLEOTIDE SEQUENCE [LARGE SCALE GENOMIC DNA]</scope>
    <source>
        <strain evidence="7 8">TW-1</strain>
    </source>
</reference>
<keyword evidence="4" id="KW-0732">Signal</keyword>
<keyword evidence="1" id="KW-1134">Transmembrane beta strand</keyword>
<dbReference type="Gene3D" id="2.40.160.50">
    <property type="entry name" value="membrane protein fhac: a member of the omp85/tpsb transporter family"/>
    <property type="match status" value="1"/>
</dbReference>
<gene>
    <name evidence="7" type="ORF">HAV22_19830</name>
</gene>
<feature type="chain" id="PRO_5045342353" evidence="4">
    <location>
        <begin position="33"/>
        <end position="534"/>
    </location>
</feature>
<sequence length="534" mass="56654">MQNTRLPFARLARLARLVAGAALAAAAGAAWADDPIRFEISRFDVSGNTVLPAADVQAAVAPYTGAGRDFGDVQRALEALEALYRARGYDMVTVQLPEQELNGGAVRLNVVQTTVRQVEVTGNRWFSEANVRASLPTIVPGATPNLAAVSRNLKLVNENPAKKIKLTLAGAEGEGGQEAVDARVQVTDERPWKVMLNVDNTGTESTGKTHAGVLLQHADLWGRDHVGTLQYTTTAERPDRVAVWAAGYHVPLYALGDSLDLFASYSDVDSGAINAGLFNLAVSGKGTVYGARYNQVLAKRGNLEGRLVYGIDVKAYRNSVMFGTQDFGNDVTVRPVSIGYAGTRATADGQADFTVALLQNVAGGSRGGAADFAAVRSGAKAGYRMVRFAASFANLLPGDWQTRVLLNGQWTHDALVPGEQFGAGGATTVRGFGERDLATDTGVVANVELYTPDLCGRAGWQCRLLGFYDTAWGERNHALPGELHHAAISSTGLGLRFALGGSASVQLDYGHGMHAGDVNATSRNKLHVRVALAY</sequence>
<evidence type="ECO:0000313" key="7">
    <source>
        <dbReference type="EMBL" id="NIA55887.1"/>
    </source>
</evidence>
<evidence type="ECO:0000256" key="4">
    <source>
        <dbReference type="SAM" id="SignalP"/>
    </source>
</evidence>
<dbReference type="Proteomes" id="UP000716322">
    <property type="component" value="Unassembled WGS sequence"/>
</dbReference>
<keyword evidence="3" id="KW-0998">Cell outer membrane</keyword>
<dbReference type="EMBL" id="JAAQOM010000012">
    <property type="protein sequence ID" value="NIA55887.1"/>
    <property type="molecule type" value="Genomic_DNA"/>
</dbReference>
<evidence type="ECO:0000259" key="5">
    <source>
        <dbReference type="Pfam" id="PF03865"/>
    </source>
</evidence>
<evidence type="ECO:0000256" key="3">
    <source>
        <dbReference type="ARBA" id="ARBA00023237"/>
    </source>
</evidence>